<keyword evidence="3 5" id="KW-1133">Transmembrane helix</keyword>
<comment type="subcellular location">
    <subcellularLocation>
        <location evidence="1">Membrane</location>
        <topology evidence="1">Multi-pass membrane protein</topology>
    </subcellularLocation>
</comment>
<evidence type="ECO:0000256" key="2">
    <source>
        <dbReference type="ARBA" id="ARBA00022692"/>
    </source>
</evidence>
<dbReference type="EMBL" id="CP034086">
    <property type="protein sequence ID" value="AZG76706.1"/>
    <property type="molecule type" value="Genomic_DNA"/>
</dbReference>
<evidence type="ECO:0000256" key="3">
    <source>
        <dbReference type="ARBA" id="ARBA00022989"/>
    </source>
</evidence>
<dbReference type="Gene3D" id="1.20.1550.10">
    <property type="entry name" value="DsbB-like"/>
    <property type="match status" value="1"/>
</dbReference>
<dbReference type="InterPro" id="IPR003752">
    <property type="entry name" value="DiS_bond_form_DsbB/BdbC"/>
</dbReference>
<protein>
    <submittedName>
        <fullName evidence="6">Disulfide bond formation protein B</fullName>
    </submittedName>
</protein>
<accession>A0A3G8M440</accession>
<evidence type="ECO:0000256" key="1">
    <source>
        <dbReference type="ARBA" id="ARBA00004141"/>
    </source>
</evidence>
<evidence type="ECO:0000256" key="4">
    <source>
        <dbReference type="ARBA" id="ARBA00023136"/>
    </source>
</evidence>
<dbReference type="GO" id="GO:0015035">
    <property type="term" value="F:protein-disulfide reductase activity"/>
    <property type="evidence" value="ECO:0007669"/>
    <property type="project" value="InterPro"/>
</dbReference>
<dbReference type="InterPro" id="IPR024199">
    <property type="entry name" value="Uncharacterised_DsbB"/>
</dbReference>
<reference evidence="6 7" key="1">
    <citation type="submission" date="2018-11" db="EMBL/GenBank/DDBJ databases">
        <title>Genome squencing of methanotrophic bacteria isolated from alkaline groundwater in Korea.</title>
        <authorList>
            <person name="Nguyen L.N."/>
        </authorList>
    </citation>
    <scope>NUCLEOTIDE SEQUENCE [LARGE SCALE GENOMIC DNA]</scope>
    <source>
        <strain evidence="6 7">GW6</strain>
    </source>
</reference>
<feature type="transmembrane region" description="Helical" evidence="5">
    <location>
        <begin position="143"/>
        <end position="170"/>
    </location>
</feature>
<organism evidence="6 7">
    <name type="scientific">Methylocystis rosea</name>
    <dbReference type="NCBI Taxonomy" id="173366"/>
    <lineage>
        <taxon>Bacteria</taxon>
        <taxon>Pseudomonadati</taxon>
        <taxon>Pseudomonadota</taxon>
        <taxon>Alphaproteobacteria</taxon>
        <taxon>Hyphomicrobiales</taxon>
        <taxon>Methylocystaceae</taxon>
        <taxon>Methylocystis</taxon>
    </lineage>
</organism>
<sequence>MVGSRMALLESSGLLAPRNIALLILAAAVAAIGGAFAYESFGYLPCELCYKERTPYYAAFALAPLAAFTAQTGRGGMARAAFLLMALLFVGNAILSIYHSGVEWKIFAGPSDCSGPLSTAPSVADFMKQLQSVKVVRCDEPNLWIFGLTLANWNVAISAALAGLAAYACLSHWRKFSAVFLSR</sequence>
<feature type="transmembrane region" description="Helical" evidence="5">
    <location>
        <begin position="80"/>
        <end position="98"/>
    </location>
</feature>
<dbReference type="SUPFAM" id="SSF158442">
    <property type="entry name" value="DsbB-like"/>
    <property type="match status" value="1"/>
</dbReference>
<dbReference type="Proteomes" id="UP000273982">
    <property type="component" value="Chromosome"/>
</dbReference>
<evidence type="ECO:0000313" key="6">
    <source>
        <dbReference type="EMBL" id="AZG76706.1"/>
    </source>
</evidence>
<dbReference type="Pfam" id="PF02600">
    <property type="entry name" value="DsbB"/>
    <property type="match status" value="1"/>
</dbReference>
<dbReference type="InterPro" id="IPR023380">
    <property type="entry name" value="DsbB-like_sf"/>
</dbReference>
<gene>
    <name evidence="6" type="ORF">EHO51_08200</name>
</gene>
<name>A0A3G8M440_9HYPH</name>
<dbReference type="PIRSF" id="PIRSF033913">
    <property type="entry name" value="S-S_format_DsbB"/>
    <property type="match status" value="1"/>
</dbReference>
<dbReference type="KEGG" id="mros:EHO51_08200"/>
<proteinExistence type="predicted"/>
<keyword evidence="4 5" id="KW-0472">Membrane</keyword>
<keyword evidence="2 5" id="KW-0812">Transmembrane</keyword>
<evidence type="ECO:0000313" key="7">
    <source>
        <dbReference type="Proteomes" id="UP000273982"/>
    </source>
</evidence>
<dbReference type="GO" id="GO:0016020">
    <property type="term" value="C:membrane"/>
    <property type="evidence" value="ECO:0007669"/>
    <property type="project" value="UniProtKB-SubCell"/>
</dbReference>
<dbReference type="GO" id="GO:0006457">
    <property type="term" value="P:protein folding"/>
    <property type="evidence" value="ECO:0007669"/>
    <property type="project" value="InterPro"/>
</dbReference>
<evidence type="ECO:0000256" key="5">
    <source>
        <dbReference type="SAM" id="Phobius"/>
    </source>
</evidence>
<dbReference type="AlphaFoldDB" id="A0A3G8M440"/>